<evidence type="ECO:0000256" key="5">
    <source>
        <dbReference type="ARBA" id="ARBA00022723"/>
    </source>
</evidence>
<dbReference type="Gene3D" id="1.10.390.10">
    <property type="entry name" value="Neutral Protease Domain 2"/>
    <property type="match status" value="1"/>
</dbReference>
<dbReference type="GO" id="GO:0016285">
    <property type="term" value="F:alanyl aminopeptidase activity"/>
    <property type="evidence" value="ECO:0007669"/>
    <property type="project" value="UniProtKB-EC"/>
</dbReference>
<dbReference type="GO" id="GO:0043171">
    <property type="term" value="P:peptide catabolic process"/>
    <property type="evidence" value="ECO:0007669"/>
    <property type="project" value="TreeGrafter"/>
</dbReference>
<dbReference type="PANTHER" id="PTHR11533">
    <property type="entry name" value="PROTEASE M1 ZINC METALLOPROTEASE"/>
    <property type="match status" value="1"/>
</dbReference>
<feature type="domain" description="Aminopeptidase N-like N-terminal" evidence="16">
    <location>
        <begin position="29"/>
        <end position="206"/>
    </location>
</feature>
<dbReference type="PROSITE" id="PS51257">
    <property type="entry name" value="PROKAR_LIPOPROTEIN"/>
    <property type="match status" value="1"/>
</dbReference>
<comment type="catalytic activity">
    <reaction evidence="1">
        <text>Release of an N-terminal amino acid, Xaa-|-Yaa- from a peptide, amide or arylamide. Xaa is preferably Ala, but may be most amino acids including Pro (slow action). When a terminal hydrophobic residue is followed by a prolyl residue, the two may be released as an intact Xaa-Pro dipeptide.</text>
        <dbReference type="EC" id="3.4.11.2"/>
    </reaction>
</comment>
<evidence type="ECO:0000256" key="4">
    <source>
        <dbReference type="ARBA" id="ARBA00022670"/>
    </source>
</evidence>
<dbReference type="InterPro" id="IPR045357">
    <property type="entry name" value="Aminopeptidase_N-like_N"/>
</dbReference>
<evidence type="ECO:0000256" key="11">
    <source>
        <dbReference type="PIRSR" id="PIRSR634016-4"/>
    </source>
</evidence>
<keyword evidence="6 12" id="KW-0378">Hydrolase</keyword>
<reference evidence="18" key="1">
    <citation type="submission" date="2018-02" db="EMBL/GenBank/DDBJ databases">
        <authorList>
            <person name="Hausmann B."/>
        </authorList>
    </citation>
    <scope>NUCLEOTIDE SEQUENCE [LARGE SCALE GENOMIC DNA]</scope>
    <source>
        <strain evidence="18">Peat soil MAG SbA1</strain>
    </source>
</reference>
<keyword evidence="4 12" id="KW-0645">Protease</keyword>
<evidence type="ECO:0000256" key="12">
    <source>
        <dbReference type="RuleBase" id="RU364040"/>
    </source>
</evidence>
<dbReference type="OrthoDB" id="9814383at2"/>
<keyword evidence="8 12" id="KW-0482">Metalloprotease</keyword>
<sequence>MKRILAVLTFAVLSCSMAVAQRLPEVARPENYKLTFTPDLEKATFEGDETIAIHVLKPTSEITLNAAELTLHEVSIVNGGAHQKARVTPEKEKEMVVLAVDKPLTEGPATVHITYSGILNDQMRGLYLGKDDQGRKYAATQFEATDARRAFPSFDEPDYKATFDITAVADKGMVAISNQKVVSDTPGPGDKHTVRFATTAKMSSYLAALIVGNFEYIEGEADGIPIRVYATPGKKDMGKFAVEAAEYILRYYDKYFAIKYPYGKLDLVGLPDFSAGAMENAGCITFREGILLIDEQHGSVDLKKGIASVIAHEMAHQWFGDLVTMKWWDDIWLNEGFATWMESKPVEAWKPEWNVNLDDVAGTGDALSVDSLSSTRPIHQAADTPDQIVELFDGIAYGKAASVLRMIEAYLGEEVFRAGVNAYLKQHQYANARAEDFWDAQAKTSGQPVDKIMPTWVRQAGAPIVDVKAQCSGKSTKVTLAQKRYYYDRSKFEETNDQLWQIPICLKGSATGDSAPKCELLTKREATFTLPGCSTWVLANAGASGYFREGFQPDAVRGLASDAESRLTPAERLAVEADIWASVGVGREPVGDYLAFAQGLQSDRNRAVIDEVVGGLGYVGQRLADDSDRDAYRAWLRQYLAAAMREVGWEAKAGESDEQKTLRSRLLGALGYDARDPEALAEAHKIADQALADPSSVDQDLAGRALRLAALEGNSEFYDKLIAAMKNPKSPEEYYIYFSALSQFSDPKLLERTLNYAISPDVRSQDALQLVAGVLSNPAGQKLAWDFIRQHWTEIEKVGGPFASAEVVGSTSVFCDAQLRDQVTEFFTAHKVEAFERTYKQSIERINNCVDFKAQQQSQLASWLGQHGTAGGK</sequence>
<gene>
    <name evidence="17" type="ORF">SBA1_280028</name>
</gene>
<evidence type="ECO:0000256" key="8">
    <source>
        <dbReference type="ARBA" id="ARBA00023049"/>
    </source>
</evidence>
<dbReference type="EMBL" id="OMOD01000120">
    <property type="protein sequence ID" value="SPF39489.1"/>
    <property type="molecule type" value="Genomic_DNA"/>
</dbReference>
<dbReference type="InterPro" id="IPR024571">
    <property type="entry name" value="ERAP1-like_C_dom"/>
</dbReference>
<dbReference type="Gene3D" id="2.60.40.1730">
    <property type="entry name" value="tricorn interacting facor f3 domain"/>
    <property type="match status" value="1"/>
</dbReference>
<comment type="cofactor">
    <cofactor evidence="10 12">
        <name>Zn(2+)</name>
        <dbReference type="ChEBI" id="CHEBI:29105"/>
    </cofactor>
    <text evidence="10 12">Binds 1 zinc ion per subunit.</text>
</comment>
<feature type="domain" description="Peptidase M1 membrane alanine aminopeptidase" evidence="14">
    <location>
        <begin position="240"/>
        <end position="456"/>
    </location>
</feature>
<dbReference type="GO" id="GO:0042277">
    <property type="term" value="F:peptide binding"/>
    <property type="evidence" value="ECO:0007669"/>
    <property type="project" value="TreeGrafter"/>
</dbReference>
<evidence type="ECO:0000259" key="15">
    <source>
        <dbReference type="Pfam" id="PF11838"/>
    </source>
</evidence>
<dbReference type="PRINTS" id="PR00756">
    <property type="entry name" value="ALADIPTASE"/>
</dbReference>
<dbReference type="EC" id="3.4.11.-" evidence="12"/>
<feature type="active site" description="Proton acceptor" evidence="9">
    <location>
        <position position="313"/>
    </location>
</feature>
<dbReference type="GO" id="GO:0005615">
    <property type="term" value="C:extracellular space"/>
    <property type="evidence" value="ECO:0007669"/>
    <property type="project" value="TreeGrafter"/>
</dbReference>
<feature type="binding site" evidence="10">
    <location>
        <position position="316"/>
    </location>
    <ligand>
        <name>Zn(2+)</name>
        <dbReference type="ChEBI" id="CHEBI:29105"/>
        <note>catalytic</note>
    </ligand>
</feature>
<dbReference type="GO" id="GO:0008270">
    <property type="term" value="F:zinc ion binding"/>
    <property type="evidence" value="ECO:0007669"/>
    <property type="project" value="UniProtKB-UniRule"/>
</dbReference>
<keyword evidence="5 10" id="KW-0479">Metal-binding</keyword>
<evidence type="ECO:0000313" key="17">
    <source>
        <dbReference type="EMBL" id="SPF39489.1"/>
    </source>
</evidence>
<evidence type="ECO:0000256" key="2">
    <source>
        <dbReference type="ARBA" id="ARBA00010136"/>
    </source>
</evidence>
<evidence type="ECO:0000256" key="6">
    <source>
        <dbReference type="ARBA" id="ARBA00022801"/>
    </source>
</evidence>
<evidence type="ECO:0000256" key="1">
    <source>
        <dbReference type="ARBA" id="ARBA00000098"/>
    </source>
</evidence>
<evidence type="ECO:0000256" key="7">
    <source>
        <dbReference type="ARBA" id="ARBA00022833"/>
    </source>
</evidence>
<name>A0A2U3KII0_9BACT</name>
<keyword evidence="7 10" id="KW-0862">Zinc</keyword>
<organism evidence="17 18">
    <name type="scientific">Candidatus Sulfotelmatobacter kueseliae</name>
    <dbReference type="NCBI Taxonomy" id="2042962"/>
    <lineage>
        <taxon>Bacteria</taxon>
        <taxon>Pseudomonadati</taxon>
        <taxon>Acidobacteriota</taxon>
        <taxon>Terriglobia</taxon>
        <taxon>Terriglobales</taxon>
        <taxon>Candidatus Korobacteraceae</taxon>
        <taxon>Candidatus Sulfotelmatobacter</taxon>
    </lineage>
</organism>
<dbReference type="FunFam" id="1.10.390.10:FF:000001">
    <property type="entry name" value="Aminopeptidase"/>
    <property type="match status" value="1"/>
</dbReference>
<dbReference type="InterPro" id="IPR050344">
    <property type="entry name" value="Peptidase_M1_aminopeptidases"/>
</dbReference>
<feature type="signal peptide" evidence="13">
    <location>
        <begin position="1"/>
        <end position="20"/>
    </location>
</feature>
<dbReference type="InterPro" id="IPR042097">
    <property type="entry name" value="Aminopeptidase_N-like_N_sf"/>
</dbReference>
<evidence type="ECO:0000256" key="3">
    <source>
        <dbReference type="ARBA" id="ARBA00022438"/>
    </source>
</evidence>
<evidence type="ECO:0000259" key="14">
    <source>
        <dbReference type="Pfam" id="PF01433"/>
    </source>
</evidence>
<dbReference type="AlphaFoldDB" id="A0A2U3KII0"/>
<dbReference type="SUPFAM" id="SSF63737">
    <property type="entry name" value="Leukotriene A4 hydrolase N-terminal domain"/>
    <property type="match status" value="1"/>
</dbReference>
<feature type="binding site" evidence="10">
    <location>
        <position position="335"/>
    </location>
    <ligand>
        <name>Zn(2+)</name>
        <dbReference type="ChEBI" id="CHEBI:29105"/>
        <note>catalytic</note>
    </ligand>
</feature>
<evidence type="ECO:0000259" key="16">
    <source>
        <dbReference type="Pfam" id="PF17900"/>
    </source>
</evidence>
<dbReference type="Pfam" id="PF11838">
    <property type="entry name" value="ERAP1_C"/>
    <property type="match status" value="1"/>
</dbReference>
<dbReference type="PANTHER" id="PTHR11533:SF174">
    <property type="entry name" value="PUROMYCIN-SENSITIVE AMINOPEPTIDASE-RELATED"/>
    <property type="match status" value="1"/>
</dbReference>
<dbReference type="CDD" id="cd09601">
    <property type="entry name" value="M1_APN-Q_like"/>
    <property type="match status" value="1"/>
</dbReference>
<accession>A0A2U3KII0</accession>
<evidence type="ECO:0000256" key="9">
    <source>
        <dbReference type="PIRSR" id="PIRSR634016-1"/>
    </source>
</evidence>
<evidence type="ECO:0000313" key="18">
    <source>
        <dbReference type="Proteomes" id="UP000238701"/>
    </source>
</evidence>
<dbReference type="SUPFAM" id="SSF55486">
    <property type="entry name" value="Metalloproteases ('zincins'), catalytic domain"/>
    <property type="match status" value="1"/>
</dbReference>
<feature type="binding site" evidence="10">
    <location>
        <position position="312"/>
    </location>
    <ligand>
        <name>Zn(2+)</name>
        <dbReference type="ChEBI" id="CHEBI:29105"/>
        <note>catalytic</note>
    </ligand>
</feature>
<keyword evidence="13" id="KW-0732">Signal</keyword>
<dbReference type="InterPro" id="IPR027268">
    <property type="entry name" value="Peptidase_M4/M1_CTD_sf"/>
</dbReference>
<dbReference type="Gene3D" id="2.60.40.1910">
    <property type="match status" value="1"/>
</dbReference>
<comment type="similarity">
    <text evidence="2 12">Belongs to the peptidase M1 family.</text>
</comment>
<evidence type="ECO:0000256" key="13">
    <source>
        <dbReference type="SAM" id="SignalP"/>
    </source>
</evidence>
<dbReference type="InterPro" id="IPR034016">
    <property type="entry name" value="M1_APN-typ"/>
</dbReference>
<dbReference type="Pfam" id="PF17900">
    <property type="entry name" value="Peptidase_M1_N"/>
    <property type="match status" value="1"/>
</dbReference>
<protein>
    <recommendedName>
        <fullName evidence="12">Aminopeptidase</fullName>
        <ecNumber evidence="12">3.4.11.-</ecNumber>
    </recommendedName>
</protein>
<feature type="site" description="Transition state stabilizer" evidence="11">
    <location>
        <position position="397"/>
    </location>
</feature>
<dbReference type="Pfam" id="PF01433">
    <property type="entry name" value="Peptidase_M1"/>
    <property type="match status" value="1"/>
</dbReference>
<dbReference type="GO" id="GO:0016020">
    <property type="term" value="C:membrane"/>
    <property type="evidence" value="ECO:0007669"/>
    <property type="project" value="TreeGrafter"/>
</dbReference>
<dbReference type="GO" id="GO:0006508">
    <property type="term" value="P:proteolysis"/>
    <property type="evidence" value="ECO:0007669"/>
    <property type="project" value="UniProtKB-KW"/>
</dbReference>
<dbReference type="GO" id="GO:0005737">
    <property type="term" value="C:cytoplasm"/>
    <property type="evidence" value="ECO:0007669"/>
    <property type="project" value="TreeGrafter"/>
</dbReference>
<feature type="domain" description="ERAP1-like C-terminal" evidence="15">
    <location>
        <begin position="536"/>
        <end position="847"/>
    </location>
</feature>
<dbReference type="InterPro" id="IPR014782">
    <property type="entry name" value="Peptidase_M1_dom"/>
</dbReference>
<proteinExistence type="inferred from homology"/>
<dbReference type="Proteomes" id="UP000238701">
    <property type="component" value="Unassembled WGS sequence"/>
</dbReference>
<dbReference type="Gene3D" id="1.25.50.20">
    <property type="match status" value="1"/>
</dbReference>
<keyword evidence="3 12" id="KW-0031">Aminopeptidase</keyword>
<dbReference type="GO" id="GO:0070006">
    <property type="term" value="F:metalloaminopeptidase activity"/>
    <property type="evidence" value="ECO:0007669"/>
    <property type="project" value="TreeGrafter"/>
</dbReference>
<dbReference type="InterPro" id="IPR001930">
    <property type="entry name" value="Peptidase_M1"/>
</dbReference>
<evidence type="ECO:0000256" key="10">
    <source>
        <dbReference type="PIRSR" id="PIRSR634016-3"/>
    </source>
</evidence>
<feature type="chain" id="PRO_5015768347" description="Aminopeptidase" evidence="13">
    <location>
        <begin position="21"/>
        <end position="873"/>
    </location>
</feature>